<dbReference type="KEGG" id="pog:Pogu_0792"/>
<name>H6Q889_PYROT</name>
<evidence type="ECO:0000313" key="2">
    <source>
        <dbReference type="Proteomes" id="UP000009062"/>
    </source>
</evidence>
<dbReference type="STRING" id="698757.Pogu_0792"/>
<proteinExistence type="predicted"/>
<dbReference type="EMBL" id="CP003316">
    <property type="protein sequence ID" value="AFA38819.1"/>
    <property type="molecule type" value="Genomic_DNA"/>
</dbReference>
<keyword evidence="2" id="KW-1185">Reference proteome</keyword>
<sequence length="54" mass="6262">MLVKYRLWIRCPNCGKKFITEDPTAQCPFCLQKLKVDLEVKIYQLANATTDVSK</sequence>
<gene>
    <name evidence="1" type="ordered locus">Pogu_0792</name>
</gene>
<organism evidence="1 2">
    <name type="scientific">Pyrobaculum oguniense (strain DSM 13380 / JCM 10595 / TE7)</name>
    <dbReference type="NCBI Taxonomy" id="698757"/>
    <lineage>
        <taxon>Archaea</taxon>
        <taxon>Thermoproteota</taxon>
        <taxon>Thermoprotei</taxon>
        <taxon>Thermoproteales</taxon>
        <taxon>Thermoproteaceae</taxon>
        <taxon>Pyrobaculum</taxon>
    </lineage>
</organism>
<reference evidence="1 2" key="1">
    <citation type="journal article" date="2012" name="Stand. Genomic Sci.">
        <title>Complete genome sequence of Pyrobaculum oguniense.</title>
        <authorList>
            <person name="Bernick D.L."/>
            <person name="Karplus K."/>
            <person name="Lui L.M."/>
            <person name="Coker J.K."/>
            <person name="Murphy J.N."/>
            <person name="Chan P.P."/>
            <person name="Cozen A.E."/>
            <person name="Lowe T.M."/>
        </authorList>
    </citation>
    <scope>NUCLEOTIDE SEQUENCE [LARGE SCALE GENOMIC DNA]</scope>
    <source>
        <strain evidence="1 2">TE7</strain>
    </source>
</reference>
<dbReference type="AlphaFoldDB" id="H6Q889"/>
<dbReference type="eggNOG" id="arCOG00721">
    <property type="taxonomic scope" value="Archaea"/>
</dbReference>
<dbReference type="Proteomes" id="UP000009062">
    <property type="component" value="Chromosome"/>
</dbReference>
<accession>H6Q889</accession>
<evidence type="ECO:0000313" key="1">
    <source>
        <dbReference type="EMBL" id="AFA38819.1"/>
    </source>
</evidence>
<dbReference type="HOGENOM" id="CLU_3039211_0_0_2"/>
<protein>
    <submittedName>
        <fullName evidence="1">Uncharacterized protein</fullName>
    </submittedName>
</protein>
<dbReference type="Gene3D" id="2.20.28.30">
    <property type="entry name" value="RNA polymerase ii, chain L"/>
    <property type="match status" value="1"/>
</dbReference>